<dbReference type="AlphaFoldDB" id="A0A6J4HX05"/>
<evidence type="ECO:0000313" key="1">
    <source>
        <dbReference type="EMBL" id="CAA9235803.1"/>
    </source>
</evidence>
<sequence length="102" mass="11065">METGPTILAAQSVETPVVLARLGRNTSTCIASGVRNRTRNIPLSSAAFTPIEQRHQQRAAERAAALSVRGMFLSHLACTSCSLRRATVRQNRPPEGRPAEQL</sequence>
<protein>
    <submittedName>
        <fullName evidence="1">Uncharacterized protein</fullName>
    </submittedName>
</protein>
<accession>A0A6J4HX05</accession>
<name>A0A6J4HX05_9BACT</name>
<proteinExistence type="predicted"/>
<reference evidence="1" key="1">
    <citation type="submission" date="2020-02" db="EMBL/GenBank/DDBJ databases">
        <authorList>
            <person name="Meier V. D."/>
        </authorList>
    </citation>
    <scope>NUCLEOTIDE SEQUENCE</scope>
    <source>
        <strain evidence="1">AVDCRST_MAG42</strain>
    </source>
</reference>
<dbReference type="EMBL" id="CADCTA010000057">
    <property type="protein sequence ID" value="CAA9235803.1"/>
    <property type="molecule type" value="Genomic_DNA"/>
</dbReference>
<gene>
    <name evidence="1" type="ORF">AVDCRST_MAG42-1818</name>
</gene>
<organism evidence="1">
    <name type="scientific">uncultured Chthoniobacterales bacterium</name>
    <dbReference type="NCBI Taxonomy" id="1836801"/>
    <lineage>
        <taxon>Bacteria</taxon>
        <taxon>Pseudomonadati</taxon>
        <taxon>Verrucomicrobiota</taxon>
        <taxon>Spartobacteria</taxon>
        <taxon>Chthoniobacterales</taxon>
        <taxon>environmental samples</taxon>
    </lineage>
</organism>